<name>A0A495IFJ3_9MICO</name>
<comment type="caution">
    <text evidence="2">The sequence shown here is derived from an EMBL/GenBank/DDBJ whole genome shotgun (WGS) entry which is preliminary data.</text>
</comment>
<dbReference type="Proteomes" id="UP000280008">
    <property type="component" value="Unassembled WGS sequence"/>
</dbReference>
<accession>A0A495IFJ3</accession>
<feature type="transmembrane region" description="Helical" evidence="1">
    <location>
        <begin position="6"/>
        <end position="35"/>
    </location>
</feature>
<evidence type="ECO:0000313" key="3">
    <source>
        <dbReference type="Proteomes" id="UP000280008"/>
    </source>
</evidence>
<keyword evidence="1" id="KW-0472">Membrane</keyword>
<organism evidence="2 3">
    <name type="scientific">Frondihabitans australicus</name>
    <dbReference type="NCBI Taxonomy" id="386892"/>
    <lineage>
        <taxon>Bacteria</taxon>
        <taxon>Bacillati</taxon>
        <taxon>Actinomycetota</taxon>
        <taxon>Actinomycetes</taxon>
        <taxon>Micrococcales</taxon>
        <taxon>Microbacteriaceae</taxon>
        <taxon>Frondihabitans</taxon>
    </lineage>
</organism>
<protein>
    <submittedName>
        <fullName evidence="2">Uncharacterized protein</fullName>
    </submittedName>
</protein>
<reference evidence="2 3" key="1">
    <citation type="submission" date="2018-10" db="EMBL/GenBank/DDBJ databases">
        <title>Sequencing the genomes of 1000 actinobacteria strains.</title>
        <authorList>
            <person name="Klenk H.-P."/>
        </authorList>
    </citation>
    <scope>NUCLEOTIDE SEQUENCE [LARGE SCALE GENOMIC DNA]</scope>
    <source>
        <strain evidence="2 3">DSM 17894</strain>
    </source>
</reference>
<evidence type="ECO:0000256" key="1">
    <source>
        <dbReference type="SAM" id="Phobius"/>
    </source>
</evidence>
<keyword evidence="1" id="KW-0812">Transmembrane</keyword>
<gene>
    <name evidence="2" type="ORF">C8E83_1296</name>
</gene>
<proteinExistence type="predicted"/>
<dbReference type="RefSeq" id="WP_121368963.1">
    <property type="nucleotide sequence ID" value="NZ_RBKS01000001.1"/>
</dbReference>
<dbReference type="EMBL" id="RBKS01000001">
    <property type="protein sequence ID" value="RKR74188.1"/>
    <property type="molecule type" value="Genomic_DNA"/>
</dbReference>
<keyword evidence="1" id="KW-1133">Transmembrane helix</keyword>
<sequence length="75" mass="8327">MFQDLGVNAVIFGIVAVVVYVGLGLLVLFLAYLLIRTAILRALHSHYKTVRRFESTGEWDPRYQGRGGPSGPPRP</sequence>
<evidence type="ECO:0000313" key="2">
    <source>
        <dbReference type="EMBL" id="RKR74188.1"/>
    </source>
</evidence>
<keyword evidence="3" id="KW-1185">Reference proteome</keyword>
<dbReference type="AlphaFoldDB" id="A0A495IFJ3"/>